<dbReference type="GO" id="GO:0000155">
    <property type="term" value="F:phosphorelay sensor kinase activity"/>
    <property type="evidence" value="ECO:0007669"/>
    <property type="project" value="InterPro"/>
</dbReference>
<dbReference type="RefSeq" id="WP_097110179.1">
    <property type="nucleotide sequence ID" value="NZ_OBEB01000001.1"/>
</dbReference>
<dbReference type="GO" id="GO:0006935">
    <property type="term" value="P:chemotaxis"/>
    <property type="evidence" value="ECO:0007669"/>
    <property type="project" value="UniProtKB-KW"/>
</dbReference>
<dbReference type="EMBL" id="OBEB01000001">
    <property type="protein sequence ID" value="SNY45882.1"/>
    <property type="molecule type" value="Genomic_DNA"/>
</dbReference>
<dbReference type="Proteomes" id="UP000219353">
    <property type="component" value="Unassembled WGS sequence"/>
</dbReference>
<dbReference type="InterPro" id="IPR037006">
    <property type="entry name" value="CheA-like_homodim_sf"/>
</dbReference>
<dbReference type="SUPFAM" id="SSF47226">
    <property type="entry name" value="Histidine-containing phosphotransfer domain, HPT domain"/>
    <property type="match status" value="1"/>
</dbReference>
<dbReference type="SMART" id="SM00260">
    <property type="entry name" value="CheW"/>
    <property type="match status" value="1"/>
</dbReference>
<dbReference type="InterPro" id="IPR005467">
    <property type="entry name" value="His_kinase_dom"/>
</dbReference>
<dbReference type="PANTHER" id="PTHR43395">
    <property type="entry name" value="SENSOR HISTIDINE KINASE CHEA"/>
    <property type="match status" value="1"/>
</dbReference>
<dbReference type="Pfam" id="PF01584">
    <property type="entry name" value="CheW"/>
    <property type="match status" value="1"/>
</dbReference>
<dbReference type="EC" id="2.7.13.3" evidence="2"/>
<dbReference type="PANTHER" id="PTHR43395:SF10">
    <property type="entry name" value="CHEMOTAXIS PROTEIN CHEA"/>
    <property type="match status" value="1"/>
</dbReference>
<gene>
    <name evidence="16" type="ORF">SAMN06297280_0979</name>
</gene>
<evidence type="ECO:0000259" key="14">
    <source>
        <dbReference type="PROSITE" id="PS50851"/>
    </source>
</evidence>
<dbReference type="InterPro" id="IPR008207">
    <property type="entry name" value="Sig_transdc_His_kin_Hpt_dom"/>
</dbReference>
<keyword evidence="10" id="KW-0902">Two-component regulatory system</keyword>
<dbReference type="InterPro" id="IPR004105">
    <property type="entry name" value="CheA-like_dim"/>
</dbReference>
<dbReference type="PRINTS" id="PR00344">
    <property type="entry name" value="BCTRLSENSOR"/>
</dbReference>
<keyword evidence="8 16" id="KW-0418">Kinase</keyword>
<dbReference type="SUPFAM" id="SSF50341">
    <property type="entry name" value="CheW-like"/>
    <property type="match status" value="1"/>
</dbReference>
<proteinExistence type="predicted"/>
<dbReference type="Pfam" id="PF02895">
    <property type="entry name" value="H-kinase_dim"/>
    <property type="match status" value="1"/>
</dbReference>
<comment type="catalytic activity">
    <reaction evidence="1">
        <text>ATP + protein L-histidine = ADP + protein N-phospho-L-histidine.</text>
        <dbReference type="EC" id="2.7.13.3"/>
    </reaction>
</comment>
<dbReference type="Gene3D" id="2.30.30.40">
    <property type="entry name" value="SH3 Domains"/>
    <property type="match status" value="1"/>
</dbReference>
<keyword evidence="5 12" id="KW-0597">Phosphoprotein</keyword>
<sequence>MTDPINTFRAEAKEHLDALEQALLDLELEPDNAGQIAAAFRAMHTIKGSAGMVGFDHLSYFTHHLENLFESVRNGKVALTPELCQWVLQAADHIGDLLLNTEPGAELTLISETILAKLADVMPANMVAAPVAATQKKSTKTVKVQLYRIDIKPHQQSFCEGLDIFPVLRELNELGSCHTTCFFSDTFVADNFDPESCYLHLQVLLSTTKNKDAIADAFIFVNEDWSVQIVKIEPEEAHRLGDLLVAQGVVEAKVVDEILQSQPKTGELLSGSGLVKPEQVQRALAEQQYIRNQAGSSEEQSIRVPQHKLDALMDQVGELVILQASLDQLALSSGNDRLAELAEELNRLSNGLRDIAFDIRMLPIGSTFARFRRLVRDLSRDLGKEVLLETNGAETELDKVVLDKLADPLVHMLRNSLDHGIENPEQRRLAGKPEKGVISLSASHYQGQILIEITDDGKGLDPEKILAKATERGLVAEDAVLDVSDIYPLIFAAGFSTADKVSDVSGRGVGMDVVRSAIDALQGQIHIESEPGKGTRFRILLPMTLSIIDGLMVAVSEQRFIVPLNMVEECIETIETEAHPRSDTCLIQHRGQLIPRLRLRDKFSLPGKRPAIEQTVIVRVGDEAIGITVDEVIGNHQTVIRNLGRLYRDAPGVMGATILGDGGIAMILDLLSLAVTARKRDMNN</sequence>
<dbReference type="GO" id="GO:0005737">
    <property type="term" value="C:cytoplasm"/>
    <property type="evidence" value="ECO:0007669"/>
    <property type="project" value="InterPro"/>
</dbReference>
<name>A0A285ID53_9GAMM</name>
<dbReference type="GO" id="GO:0005524">
    <property type="term" value="F:ATP binding"/>
    <property type="evidence" value="ECO:0007669"/>
    <property type="project" value="UniProtKB-KW"/>
</dbReference>
<dbReference type="InterPro" id="IPR002545">
    <property type="entry name" value="CheW-lke_dom"/>
</dbReference>
<feature type="domain" description="CheW-like" evidence="14">
    <location>
        <begin position="547"/>
        <end position="679"/>
    </location>
</feature>
<evidence type="ECO:0000259" key="13">
    <source>
        <dbReference type="PROSITE" id="PS50109"/>
    </source>
</evidence>
<dbReference type="AlphaFoldDB" id="A0A285ID53"/>
<dbReference type="OrthoDB" id="9803176at2"/>
<accession>A0A285ID53</accession>
<evidence type="ECO:0000256" key="7">
    <source>
        <dbReference type="ARBA" id="ARBA00022741"/>
    </source>
</evidence>
<feature type="modified residue" description="Phosphohistidine" evidence="12">
    <location>
        <position position="44"/>
    </location>
</feature>
<evidence type="ECO:0000313" key="16">
    <source>
        <dbReference type="EMBL" id="SNY45882.1"/>
    </source>
</evidence>
<evidence type="ECO:0000259" key="15">
    <source>
        <dbReference type="PROSITE" id="PS50894"/>
    </source>
</evidence>
<dbReference type="CDD" id="cd00088">
    <property type="entry name" value="HPT"/>
    <property type="match status" value="1"/>
</dbReference>
<dbReference type="PROSITE" id="PS50851">
    <property type="entry name" value="CHEW"/>
    <property type="match status" value="1"/>
</dbReference>
<protein>
    <recommendedName>
        <fullName evidence="3">Chemotaxis protein CheA</fullName>
        <ecNumber evidence="2">2.7.13.3</ecNumber>
    </recommendedName>
</protein>
<dbReference type="InterPro" id="IPR036890">
    <property type="entry name" value="HATPase_C_sf"/>
</dbReference>
<evidence type="ECO:0000256" key="3">
    <source>
        <dbReference type="ARBA" id="ARBA00021495"/>
    </source>
</evidence>
<dbReference type="Pfam" id="PF02518">
    <property type="entry name" value="HATPase_c"/>
    <property type="match status" value="1"/>
</dbReference>
<dbReference type="Gene3D" id="1.20.120.160">
    <property type="entry name" value="HPT domain"/>
    <property type="match status" value="1"/>
</dbReference>
<evidence type="ECO:0000256" key="12">
    <source>
        <dbReference type="PROSITE-ProRule" id="PRU00110"/>
    </source>
</evidence>
<keyword evidence="17" id="KW-1185">Reference proteome</keyword>
<dbReference type="CDD" id="cd16916">
    <property type="entry name" value="HATPase_CheA-like"/>
    <property type="match status" value="1"/>
</dbReference>
<evidence type="ECO:0000313" key="17">
    <source>
        <dbReference type="Proteomes" id="UP000219353"/>
    </source>
</evidence>
<dbReference type="PROSITE" id="PS50894">
    <property type="entry name" value="HPT"/>
    <property type="match status" value="1"/>
</dbReference>
<evidence type="ECO:0000256" key="8">
    <source>
        <dbReference type="ARBA" id="ARBA00022777"/>
    </source>
</evidence>
<dbReference type="SMART" id="SM00073">
    <property type="entry name" value="HPT"/>
    <property type="match status" value="1"/>
</dbReference>
<dbReference type="PROSITE" id="PS50109">
    <property type="entry name" value="HIS_KIN"/>
    <property type="match status" value="1"/>
</dbReference>
<keyword evidence="9" id="KW-0067">ATP-binding</keyword>
<dbReference type="InterPro" id="IPR051315">
    <property type="entry name" value="Bact_Chemotaxis_CheA"/>
</dbReference>
<dbReference type="SUPFAM" id="SSF47384">
    <property type="entry name" value="Homodimeric domain of signal transducing histidine kinase"/>
    <property type="match status" value="1"/>
</dbReference>
<reference evidence="17" key="1">
    <citation type="submission" date="2017-09" db="EMBL/GenBank/DDBJ databases">
        <authorList>
            <person name="Varghese N."/>
            <person name="Submissions S."/>
        </authorList>
    </citation>
    <scope>NUCLEOTIDE SEQUENCE [LARGE SCALE GENOMIC DNA]</scope>
    <source>
        <strain evidence="17">CGMCC 1.12461</strain>
    </source>
</reference>
<organism evidence="16 17">
    <name type="scientific">Arsukibacterium tuosuense</name>
    <dbReference type="NCBI Taxonomy" id="1323745"/>
    <lineage>
        <taxon>Bacteria</taxon>
        <taxon>Pseudomonadati</taxon>
        <taxon>Pseudomonadota</taxon>
        <taxon>Gammaproteobacteria</taxon>
        <taxon>Chromatiales</taxon>
        <taxon>Chromatiaceae</taxon>
        <taxon>Arsukibacterium</taxon>
    </lineage>
</organism>
<keyword evidence="7" id="KW-0547">Nucleotide-binding</keyword>
<dbReference type="InterPro" id="IPR036097">
    <property type="entry name" value="HisK_dim/P_sf"/>
</dbReference>
<evidence type="ECO:0000256" key="9">
    <source>
        <dbReference type="ARBA" id="ARBA00022840"/>
    </source>
</evidence>
<evidence type="ECO:0000256" key="1">
    <source>
        <dbReference type="ARBA" id="ARBA00000085"/>
    </source>
</evidence>
<dbReference type="InterPro" id="IPR003594">
    <property type="entry name" value="HATPase_dom"/>
</dbReference>
<dbReference type="SMART" id="SM00387">
    <property type="entry name" value="HATPase_c"/>
    <property type="match status" value="1"/>
</dbReference>
<dbReference type="Gene3D" id="1.10.287.560">
    <property type="entry name" value="Histidine kinase CheA-like, homodimeric domain"/>
    <property type="match status" value="1"/>
</dbReference>
<keyword evidence="4" id="KW-0145">Chemotaxis</keyword>
<keyword evidence="6" id="KW-0808">Transferase</keyword>
<dbReference type="InterPro" id="IPR004358">
    <property type="entry name" value="Sig_transdc_His_kin-like_C"/>
</dbReference>
<evidence type="ECO:0000256" key="2">
    <source>
        <dbReference type="ARBA" id="ARBA00012438"/>
    </source>
</evidence>
<evidence type="ECO:0000256" key="4">
    <source>
        <dbReference type="ARBA" id="ARBA00022500"/>
    </source>
</evidence>
<evidence type="ECO:0000256" key="10">
    <source>
        <dbReference type="ARBA" id="ARBA00023012"/>
    </source>
</evidence>
<dbReference type="InterPro" id="IPR036641">
    <property type="entry name" value="HPT_dom_sf"/>
</dbReference>
<dbReference type="SMART" id="SM01231">
    <property type="entry name" value="H-kinase_dim"/>
    <property type="match status" value="1"/>
</dbReference>
<feature type="domain" description="Histidine kinase" evidence="13">
    <location>
        <begin position="297"/>
        <end position="545"/>
    </location>
</feature>
<dbReference type="Pfam" id="PF01627">
    <property type="entry name" value="Hpt"/>
    <property type="match status" value="1"/>
</dbReference>
<dbReference type="Gene3D" id="3.30.565.10">
    <property type="entry name" value="Histidine kinase-like ATPase, C-terminal domain"/>
    <property type="match status" value="1"/>
</dbReference>
<feature type="domain" description="HPt" evidence="15">
    <location>
        <begin position="1"/>
        <end position="101"/>
    </location>
</feature>
<comment type="function">
    <text evidence="11">Involved in the transmission of sensory signals from the chemoreceptors to the flagellar motors. CheA is autophosphorylated; it can transfer its phosphate group to either CheB or CheY.</text>
</comment>
<dbReference type="SUPFAM" id="SSF55874">
    <property type="entry name" value="ATPase domain of HSP90 chaperone/DNA topoisomerase II/histidine kinase"/>
    <property type="match status" value="1"/>
</dbReference>
<evidence type="ECO:0000256" key="11">
    <source>
        <dbReference type="ARBA" id="ARBA00035100"/>
    </source>
</evidence>
<dbReference type="FunFam" id="3.30.565.10:FF:000016">
    <property type="entry name" value="Chemotaxis protein CheA, putative"/>
    <property type="match status" value="1"/>
</dbReference>
<dbReference type="InterPro" id="IPR036061">
    <property type="entry name" value="CheW-like_dom_sf"/>
</dbReference>
<evidence type="ECO:0000256" key="5">
    <source>
        <dbReference type="ARBA" id="ARBA00022553"/>
    </source>
</evidence>
<evidence type="ECO:0000256" key="6">
    <source>
        <dbReference type="ARBA" id="ARBA00022679"/>
    </source>
</evidence>